<reference evidence="1" key="1">
    <citation type="submission" date="2022-02" db="EMBL/GenBank/DDBJ databases">
        <title>Plant Genome Project.</title>
        <authorList>
            <person name="Zhang R.-G."/>
        </authorList>
    </citation>
    <scope>NUCLEOTIDE SEQUENCE</scope>
    <source>
        <strain evidence="1">AT1</strain>
    </source>
</reference>
<dbReference type="EMBL" id="CM046391">
    <property type="protein sequence ID" value="KAI8561176.1"/>
    <property type="molecule type" value="Genomic_DNA"/>
</dbReference>
<protein>
    <submittedName>
        <fullName evidence="1">Uncharacterized protein</fullName>
    </submittedName>
</protein>
<comment type="caution">
    <text evidence="1">The sequence shown here is derived from an EMBL/GenBank/DDBJ whole genome shotgun (WGS) entry which is preliminary data.</text>
</comment>
<evidence type="ECO:0000313" key="2">
    <source>
        <dbReference type="Proteomes" id="UP001062846"/>
    </source>
</evidence>
<dbReference type="Proteomes" id="UP001062846">
    <property type="component" value="Chromosome 4"/>
</dbReference>
<gene>
    <name evidence="1" type="ORF">RHMOL_Rhmol04G0317500</name>
</gene>
<name>A0ACC0P6J8_RHOML</name>
<organism evidence="1 2">
    <name type="scientific">Rhododendron molle</name>
    <name type="common">Chinese azalea</name>
    <name type="synonym">Azalea mollis</name>
    <dbReference type="NCBI Taxonomy" id="49168"/>
    <lineage>
        <taxon>Eukaryota</taxon>
        <taxon>Viridiplantae</taxon>
        <taxon>Streptophyta</taxon>
        <taxon>Embryophyta</taxon>
        <taxon>Tracheophyta</taxon>
        <taxon>Spermatophyta</taxon>
        <taxon>Magnoliopsida</taxon>
        <taxon>eudicotyledons</taxon>
        <taxon>Gunneridae</taxon>
        <taxon>Pentapetalae</taxon>
        <taxon>asterids</taxon>
        <taxon>Ericales</taxon>
        <taxon>Ericaceae</taxon>
        <taxon>Ericoideae</taxon>
        <taxon>Rhodoreae</taxon>
        <taxon>Rhododendron</taxon>
    </lineage>
</organism>
<accession>A0ACC0P6J8</accession>
<keyword evidence="2" id="KW-1185">Reference proteome</keyword>
<sequence>MALPSLMVVKSNYNHKYLRYIHENGEVHGLLQFSGEEIVSPYAKFAVEAAKYGQGLVHIRCCYNNKYWQRSSEDNLWIAAVGDQPEEDQCKWSCTLFEPLYVEAASTDTDAKTVRFRHVQLGNYACLWRAAAPHESCLCAAVPTVDGDSCDVYTIVNWQSLLILPKKVAFKGSNGNFLTSCWIEGYPYLASTCSDIGDITVGNEVIATGDGSVRIKSDYHGRFWRRSPNWIWADNASNSTEDSDTLFWPVKVDSSNVIALRNLGNNNFCKLLTTEGKTDCLNAAVSTITKEARLEVHETVFSRTIYNCNYRLTDARIYGKTPLTMATGEAINYNNEPSSFSIKLSYTTTKSSTWNYSVSLKLGVKTTIKTGLPGIVDGKIEVSAEVTGTKGWGETETSTTTVETVYNVTVPPKTKVTVSALATQGTCDVPFSYSQTDNLPDGTSITYNMGDGVYTVKVQWLAIHWLWMDERSHRTVPLFVNKDSLNTVLS</sequence>
<proteinExistence type="predicted"/>
<evidence type="ECO:0000313" key="1">
    <source>
        <dbReference type="EMBL" id="KAI8561176.1"/>
    </source>
</evidence>